<feature type="region of interest" description="Disordered" evidence="1">
    <location>
        <begin position="652"/>
        <end position="690"/>
    </location>
</feature>
<dbReference type="PANTHER" id="PTHR12307:SF36">
    <property type="entry name" value="GLYCOGEN-BINDING SUBUNIT 76A"/>
    <property type="match status" value="1"/>
</dbReference>
<sequence length="891" mass="95036">MPYTPPSHRSPPSSAASSPKASRRSSFNAAPSARAPSPRAAAATPPALPRSSSYLTRHRRTPSAVSTSSAPGQPTPRATSEDLQGLVASSYPHDDDCTTNSVVRQSPPPVTGDRRGMPSGAVISPPDSPPSSDDEARAQTTARGRQIDNMTELQRLHDAISLLPQQRRESSPSDPARPRVLVASPTLAPSASIDGMRHSYSTTSLDDIARASNYLSGRRSPGVGVADVGNYSHHIRRRTSHVRSATEPNLPATPSNGSSSTASDEENDLAILQKPQMVRKKSGELVRPALRLGSHRRPSSMPGTPTFSKAVHFDSHLEHVRHFLQVDRPLAVSAGSSPVENYDSETEYPFNGNGGQPDQHNRTASHPWEIIVSKFPVDTPDRKEQPVRLERVWLSADQKFLHGSIAVLNLAFSKSVVCRFTLDYWKTTSEVAAEYSAEVVPRVAPQGHDRFIFSIKLSDLANLESKTMYFCIRYNVGGQEFWDNNNGNNFQLDFKKKKPAVNDKTGGIGGGASSNGGALPRSNRRPHPPTAPRPVSLPVSLDDLFDSSKAVLDPSVYDYFDESGPTLRLKSSQSALNLPSDNLAGRLSSPSGQAFANRYDFSASLSAAMQAAKDAMTTPTKRDGLYMKSSRKLSGGLPALVATAAANAAAASSDDSKKLPVADSNTDGATAVTTPTTTPSTTLPSTTHDKPVPVARADAVLDRDSRAILAESGFASGPGSIASKSYDEIVSKYCFYVPNQTNQNSKDGVLRGALQHGQVDGAAKDQPSPASTVTSDGSPVQLGHYYQHLSHPHQWHRRHTRGQSDTTSPPTSQSQHPVQHQATSAAHSTASSGGTRSASPASPSSPASPASLVGAFAPFAATPPSEYPYQSLKDRFPFMNADAHSATAIRG</sequence>
<dbReference type="OrthoDB" id="1881at2759"/>
<dbReference type="GO" id="GO:2001069">
    <property type="term" value="F:glycogen binding"/>
    <property type="evidence" value="ECO:0007669"/>
    <property type="project" value="TreeGrafter"/>
</dbReference>
<dbReference type="PROSITE" id="PS51159">
    <property type="entry name" value="CBM21"/>
    <property type="match status" value="1"/>
</dbReference>
<name>A0A167P2I9_9HYPO</name>
<protein>
    <submittedName>
        <fullName evidence="3">Protein phosphatase regulatory subunit</fullName>
    </submittedName>
</protein>
<feature type="compositionally biased region" description="Low complexity" evidence="1">
    <location>
        <begin position="10"/>
        <end position="53"/>
    </location>
</feature>
<comment type="caution">
    <text evidence="3">The sequence shown here is derived from an EMBL/GenBank/DDBJ whole genome shotgun (WGS) entry which is preliminary data.</text>
</comment>
<dbReference type="InterPro" id="IPR050782">
    <property type="entry name" value="PP1_regulatory_subunit_3"/>
</dbReference>
<dbReference type="PANTHER" id="PTHR12307">
    <property type="entry name" value="PROTEIN PHOSPHATASE 1 REGULATORY SUBUNIT"/>
    <property type="match status" value="1"/>
</dbReference>
<proteinExistence type="predicted"/>
<feature type="compositionally biased region" description="Basic residues" evidence="1">
    <location>
        <begin position="790"/>
        <end position="801"/>
    </location>
</feature>
<dbReference type="GO" id="GO:0000164">
    <property type="term" value="C:protein phosphatase type 1 complex"/>
    <property type="evidence" value="ECO:0007669"/>
    <property type="project" value="TreeGrafter"/>
</dbReference>
<evidence type="ECO:0000259" key="2">
    <source>
        <dbReference type="PROSITE" id="PS51159"/>
    </source>
</evidence>
<feature type="compositionally biased region" description="Polar residues" evidence="1">
    <location>
        <begin position="242"/>
        <end position="262"/>
    </location>
</feature>
<organism evidence="3 4">
    <name type="scientific">Niveomyces insectorum RCEF 264</name>
    <dbReference type="NCBI Taxonomy" id="1081102"/>
    <lineage>
        <taxon>Eukaryota</taxon>
        <taxon>Fungi</taxon>
        <taxon>Dikarya</taxon>
        <taxon>Ascomycota</taxon>
        <taxon>Pezizomycotina</taxon>
        <taxon>Sordariomycetes</taxon>
        <taxon>Hypocreomycetidae</taxon>
        <taxon>Hypocreales</taxon>
        <taxon>Cordycipitaceae</taxon>
        <taxon>Niveomyces</taxon>
    </lineage>
</organism>
<feature type="compositionally biased region" description="Polar residues" evidence="1">
    <location>
        <begin position="768"/>
        <end position="778"/>
    </location>
</feature>
<feature type="compositionally biased region" description="Polar residues" evidence="1">
    <location>
        <begin position="663"/>
        <end position="672"/>
    </location>
</feature>
<feature type="compositionally biased region" description="Polar residues" evidence="1">
    <location>
        <begin position="63"/>
        <end position="82"/>
    </location>
</feature>
<dbReference type="GO" id="GO:0008157">
    <property type="term" value="F:protein phosphatase 1 binding"/>
    <property type="evidence" value="ECO:0007669"/>
    <property type="project" value="TreeGrafter"/>
</dbReference>
<feature type="region of interest" description="Disordered" evidence="1">
    <location>
        <begin position="335"/>
        <end position="362"/>
    </location>
</feature>
<evidence type="ECO:0000256" key="1">
    <source>
        <dbReference type="SAM" id="MobiDB-lite"/>
    </source>
</evidence>
<feature type="region of interest" description="Disordered" evidence="1">
    <location>
        <begin position="1"/>
        <end position="145"/>
    </location>
</feature>
<feature type="region of interest" description="Disordered" evidence="1">
    <location>
        <begin position="503"/>
        <end position="538"/>
    </location>
</feature>
<feature type="compositionally biased region" description="Low complexity" evidence="1">
    <location>
        <begin position="673"/>
        <end position="686"/>
    </location>
</feature>
<dbReference type="Gene3D" id="2.60.40.2440">
    <property type="entry name" value="Carbohydrate binding type-21 domain"/>
    <property type="match status" value="1"/>
</dbReference>
<keyword evidence="4" id="KW-1185">Reference proteome</keyword>
<dbReference type="STRING" id="1081102.A0A167P2I9"/>
<evidence type="ECO:0000313" key="4">
    <source>
        <dbReference type="Proteomes" id="UP000076874"/>
    </source>
</evidence>
<gene>
    <name evidence="3" type="ORF">SPI_07828</name>
</gene>
<dbReference type="Pfam" id="PF03370">
    <property type="entry name" value="CBM_21"/>
    <property type="match status" value="1"/>
</dbReference>
<dbReference type="Proteomes" id="UP000076874">
    <property type="component" value="Unassembled WGS sequence"/>
</dbReference>
<dbReference type="InterPro" id="IPR038175">
    <property type="entry name" value="CBM21_dom_sf"/>
</dbReference>
<dbReference type="AlphaFoldDB" id="A0A167P2I9"/>
<feature type="domain" description="CBM21" evidence="2">
    <location>
        <begin position="379"/>
        <end position="493"/>
    </location>
</feature>
<dbReference type="InterPro" id="IPR005036">
    <property type="entry name" value="CBM21_dom"/>
</dbReference>
<evidence type="ECO:0000313" key="3">
    <source>
        <dbReference type="EMBL" id="OAA56217.1"/>
    </source>
</evidence>
<feature type="region of interest" description="Disordered" evidence="1">
    <location>
        <begin position="758"/>
        <end position="851"/>
    </location>
</feature>
<feature type="region of interest" description="Disordered" evidence="1">
    <location>
        <begin position="164"/>
        <end position="185"/>
    </location>
</feature>
<dbReference type="EMBL" id="AZHD01000017">
    <property type="protein sequence ID" value="OAA56217.1"/>
    <property type="molecule type" value="Genomic_DNA"/>
</dbReference>
<accession>A0A167P2I9</accession>
<dbReference type="GO" id="GO:0005979">
    <property type="term" value="P:regulation of glycogen biosynthetic process"/>
    <property type="evidence" value="ECO:0007669"/>
    <property type="project" value="TreeGrafter"/>
</dbReference>
<reference evidence="3 4" key="1">
    <citation type="journal article" date="2016" name="Genome Biol. Evol.">
        <title>Divergent and convergent evolution of fungal pathogenicity.</title>
        <authorList>
            <person name="Shang Y."/>
            <person name="Xiao G."/>
            <person name="Zheng P."/>
            <person name="Cen K."/>
            <person name="Zhan S."/>
            <person name="Wang C."/>
        </authorList>
    </citation>
    <scope>NUCLEOTIDE SEQUENCE [LARGE SCALE GENOMIC DNA]</scope>
    <source>
        <strain evidence="3 4">RCEF 264</strain>
    </source>
</reference>
<feature type="region of interest" description="Disordered" evidence="1">
    <location>
        <begin position="215"/>
        <end position="303"/>
    </location>
</feature>
<feature type="compositionally biased region" description="Low complexity" evidence="1">
    <location>
        <begin position="803"/>
        <end position="851"/>
    </location>
</feature>